<dbReference type="SUPFAM" id="SSF53098">
    <property type="entry name" value="Ribonuclease H-like"/>
    <property type="match status" value="1"/>
</dbReference>
<evidence type="ECO:0000313" key="2">
    <source>
        <dbReference type="EMBL" id="KZM87570.1"/>
    </source>
</evidence>
<reference evidence="2" key="1">
    <citation type="journal article" date="2016" name="Nat. Genet.">
        <title>A high-quality carrot genome assembly provides new insights into carotenoid accumulation and asterid genome evolution.</title>
        <authorList>
            <person name="Iorizzo M."/>
            <person name="Ellison S."/>
            <person name="Senalik D."/>
            <person name="Zeng P."/>
            <person name="Satapoomin P."/>
            <person name="Huang J."/>
            <person name="Bowman M."/>
            <person name="Iovene M."/>
            <person name="Sanseverino W."/>
            <person name="Cavagnaro P."/>
            <person name="Yildiz M."/>
            <person name="Macko-Podgorni A."/>
            <person name="Moranska E."/>
            <person name="Grzebelus E."/>
            <person name="Grzebelus D."/>
            <person name="Ashrafi H."/>
            <person name="Zheng Z."/>
            <person name="Cheng S."/>
            <person name="Spooner D."/>
            <person name="Van Deynze A."/>
            <person name="Simon P."/>
        </authorList>
    </citation>
    <scope>NUCLEOTIDE SEQUENCE [LARGE SCALE GENOMIC DNA]</scope>
    <source>
        <tissue evidence="2">Leaf</tissue>
    </source>
</reference>
<dbReference type="Pfam" id="PF00665">
    <property type="entry name" value="rve"/>
    <property type="match status" value="1"/>
</dbReference>
<dbReference type="InterPro" id="IPR012337">
    <property type="entry name" value="RNaseH-like_sf"/>
</dbReference>
<proteinExistence type="predicted"/>
<name>A0A161ZMT4_DAUCS</name>
<gene>
    <name evidence="2" type="ORF">DCAR_031961</name>
</gene>
<dbReference type="InterPro" id="IPR036397">
    <property type="entry name" value="RNaseH_sf"/>
</dbReference>
<dbReference type="GO" id="GO:0003676">
    <property type="term" value="F:nucleic acid binding"/>
    <property type="evidence" value="ECO:0007669"/>
    <property type="project" value="InterPro"/>
</dbReference>
<dbReference type="PROSITE" id="PS50994">
    <property type="entry name" value="INTEGRASE"/>
    <property type="match status" value="1"/>
</dbReference>
<feature type="domain" description="Integrase catalytic" evidence="1">
    <location>
        <begin position="44"/>
        <end position="123"/>
    </location>
</feature>
<dbReference type="STRING" id="79200.A0A161ZMT4"/>
<evidence type="ECO:0000259" key="1">
    <source>
        <dbReference type="PROSITE" id="PS50994"/>
    </source>
</evidence>
<dbReference type="Gene3D" id="3.30.420.10">
    <property type="entry name" value="Ribonuclease H-like superfamily/Ribonuclease H"/>
    <property type="match status" value="1"/>
</dbReference>
<protein>
    <recommendedName>
        <fullName evidence="1">Integrase catalytic domain-containing protein</fullName>
    </recommendedName>
</protein>
<dbReference type="GO" id="GO:0015074">
    <property type="term" value="P:DNA integration"/>
    <property type="evidence" value="ECO:0007669"/>
    <property type="project" value="InterPro"/>
</dbReference>
<dbReference type="AlphaFoldDB" id="A0A161ZMT4"/>
<dbReference type="InterPro" id="IPR039537">
    <property type="entry name" value="Retrotran_Ty1/copia-like"/>
</dbReference>
<dbReference type="PANTHER" id="PTHR42648:SF32">
    <property type="entry name" value="RIBONUCLEASE H-LIKE DOMAIN, GAG-PRE-INTEGRASE DOMAIN PROTEIN-RELATED"/>
    <property type="match status" value="1"/>
</dbReference>
<dbReference type="EMBL" id="LNRQ01000007">
    <property type="protein sequence ID" value="KZM87570.1"/>
    <property type="molecule type" value="Genomic_DNA"/>
</dbReference>
<organism evidence="2">
    <name type="scientific">Daucus carota subsp. sativus</name>
    <name type="common">Carrot</name>
    <dbReference type="NCBI Taxonomy" id="79200"/>
    <lineage>
        <taxon>Eukaryota</taxon>
        <taxon>Viridiplantae</taxon>
        <taxon>Streptophyta</taxon>
        <taxon>Embryophyta</taxon>
        <taxon>Tracheophyta</taxon>
        <taxon>Spermatophyta</taxon>
        <taxon>Magnoliopsida</taxon>
        <taxon>eudicotyledons</taxon>
        <taxon>Gunneridae</taxon>
        <taxon>Pentapetalae</taxon>
        <taxon>asterids</taxon>
        <taxon>campanulids</taxon>
        <taxon>Apiales</taxon>
        <taxon>Apiaceae</taxon>
        <taxon>Apioideae</taxon>
        <taxon>Scandiceae</taxon>
        <taxon>Daucinae</taxon>
        <taxon>Daucus</taxon>
        <taxon>Daucus sect. Daucus</taxon>
    </lineage>
</organism>
<dbReference type="OMA" id="HRSKGMT"/>
<dbReference type="InterPro" id="IPR001584">
    <property type="entry name" value="Integrase_cat-core"/>
</dbReference>
<accession>A0A161ZMT4</accession>
<sequence length="123" mass="13927">MNSLVKRELVRGLPQKEFCQEGLCDACEKGKSKKASHRSKGMTDIGSPLQLIHMDLFGPVNIPSISRKRYALVIVDDYSKYTWVLFLHSKDEAALVIIDHIKKIEKEANLPVRAIRSDNGTEF</sequence>
<comment type="caution">
    <text evidence="2">The sequence shown here is derived from an EMBL/GenBank/DDBJ whole genome shotgun (WGS) entry which is preliminary data.</text>
</comment>
<dbReference type="PANTHER" id="PTHR42648">
    <property type="entry name" value="TRANSPOSASE, PUTATIVE-RELATED"/>
    <property type="match status" value="1"/>
</dbReference>
<dbReference type="Gramene" id="KZM87570">
    <property type="protein sequence ID" value="KZM87570"/>
    <property type="gene ID" value="DCAR_031961"/>
</dbReference>